<protein>
    <submittedName>
        <fullName evidence="4">Uncharacterized protein</fullName>
    </submittedName>
</protein>
<keyword evidence="2" id="KW-0963">Cytoplasm</keyword>
<comment type="subcellular location">
    <subcellularLocation>
        <location evidence="1">Cytoplasm</location>
    </subcellularLocation>
</comment>
<dbReference type="PANTHER" id="PTHR22706">
    <property type="entry name" value="ASSEMBLY FACTOR FOR SPINDLE MICROTUBULES"/>
    <property type="match status" value="1"/>
</dbReference>
<dbReference type="AlphaFoldDB" id="A0ABD1A9C8"/>
<dbReference type="EMBL" id="JBANAX010000562">
    <property type="protein sequence ID" value="KAL1203314.1"/>
    <property type="molecule type" value="Genomic_DNA"/>
</dbReference>
<dbReference type="GO" id="GO:0005737">
    <property type="term" value="C:cytoplasm"/>
    <property type="evidence" value="ECO:0007669"/>
    <property type="project" value="UniProtKB-SubCell"/>
</dbReference>
<evidence type="ECO:0000256" key="3">
    <source>
        <dbReference type="ARBA" id="ARBA00022860"/>
    </source>
</evidence>
<evidence type="ECO:0000313" key="4">
    <source>
        <dbReference type="EMBL" id="KAL1203314.1"/>
    </source>
</evidence>
<keyword evidence="3" id="KW-0112">Calmodulin-binding</keyword>
<dbReference type="InterPro" id="IPR051185">
    <property type="entry name" value="ASPM"/>
</dbReference>
<evidence type="ECO:0000256" key="2">
    <source>
        <dbReference type="ARBA" id="ARBA00022490"/>
    </source>
</evidence>
<gene>
    <name evidence="4" type="ORF">V5N11_029204</name>
</gene>
<evidence type="ECO:0000313" key="5">
    <source>
        <dbReference type="Proteomes" id="UP001558713"/>
    </source>
</evidence>
<dbReference type="Proteomes" id="UP001558713">
    <property type="component" value="Unassembled WGS sequence"/>
</dbReference>
<dbReference type="GO" id="GO:0005516">
    <property type="term" value="F:calmodulin binding"/>
    <property type="evidence" value="ECO:0007669"/>
    <property type="project" value="UniProtKB-KW"/>
</dbReference>
<keyword evidence="5" id="KW-1185">Reference proteome</keyword>
<sequence length="108" mass="12660">MWRSPKRLRNLGWCGEKGSEKWFQVFHAVCSVDDLKQRMQFHLSLASCKEIFDVTTRLNFNIDEGRIKMKQQCPLVTDFGLKEKAIKALMSYNQVWLRLGLYIIFGGD</sequence>
<reference evidence="4 5" key="1">
    <citation type="submission" date="2024-04" db="EMBL/GenBank/DDBJ databases">
        <title>Genome assembly C_amara_ONT_v2.</title>
        <authorList>
            <person name="Yant L."/>
            <person name="Moore C."/>
            <person name="Slenker M."/>
        </authorList>
    </citation>
    <scope>NUCLEOTIDE SEQUENCE [LARGE SCALE GENOMIC DNA]</scope>
    <source>
        <tissue evidence="4">Leaf</tissue>
    </source>
</reference>
<dbReference type="PANTHER" id="PTHR22706:SF1">
    <property type="entry name" value="ASSEMBLY FACTOR FOR SPINDLE MICROTUBULES"/>
    <property type="match status" value="1"/>
</dbReference>
<accession>A0ABD1A9C8</accession>
<comment type="caution">
    <text evidence="4">The sequence shown here is derived from an EMBL/GenBank/DDBJ whole genome shotgun (WGS) entry which is preliminary data.</text>
</comment>
<name>A0ABD1A9C8_CARAN</name>
<evidence type="ECO:0000256" key="1">
    <source>
        <dbReference type="ARBA" id="ARBA00004496"/>
    </source>
</evidence>
<organism evidence="4 5">
    <name type="scientific">Cardamine amara subsp. amara</name>
    <dbReference type="NCBI Taxonomy" id="228776"/>
    <lineage>
        <taxon>Eukaryota</taxon>
        <taxon>Viridiplantae</taxon>
        <taxon>Streptophyta</taxon>
        <taxon>Embryophyta</taxon>
        <taxon>Tracheophyta</taxon>
        <taxon>Spermatophyta</taxon>
        <taxon>Magnoliopsida</taxon>
        <taxon>eudicotyledons</taxon>
        <taxon>Gunneridae</taxon>
        <taxon>Pentapetalae</taxon>
        <taxon>rosids</taxon>
        <taxon>malvids</taxon>
        <taxon>Brassicales</taxon>
        <taxon>Brassicaceae</taxon>
        <taxon>Cardamineae</taxon>
        <taxon>Cardamine</taxon>
    </lineage>
</organism>
<proteinExistence type="predicted"/>